<evidence type="ECO:0000313" key="3">
    <source>
        <dbReference type="Proteomes" id="UP001194469"/>
    </source>
</evidence>
<feature type="signal peptide" evidence="1">
    <location>
        <begin position="1"/>
        <end position="19"/>
    </location>
</feature>
<evidence type="ECO:0008006" key="4">
    <source>
        <dbReference type="Google" id="ProtNLM"/>
    </source>
</evidence>
<gene>
    <name evidence="2" type="ORF">FVW20_08665</name>
</gene>
<comment type="caution">
    <text evidence="2">The sequence shown here is derived from an EMBL/GenBank/DDBJ whole genome shotgun (WGS) entry which is preliminary data.</text>
</comment>
<feature type="chain" id="PRO_5046620093" description="Tetratricopeptide repeat protein" evidence="1">
    <location>
        <begin position="20"/>
        <end position="88"/>
    </location>
</feature>
<dbReference type="RefSeq" id="WP_196609112.1">
    <property type="nucleotide sequence ID" value="NZ_VRYY01000221.1"/>
</dbReference>
<organism evidence="2 3">
    <name type="scientific">Nitratidesulfovibrio oxamicus</name>
    <dbReference type="NCBI Taxonomy" id="32016"/>
    <lineage>
        <taxon>Bacteria</taxon>
        <taxon>Pseudomonadati</taxon>
        <taxon>Thermodesulfobacteriota</taxon>
        <taxon>Desulfovibrionia</taxon>
        <taxon>Desulfovibrionales</taxon>
        <taxon>Desulfovibrionaceae</taxon>
        <taxon>Nitratidesulfovibrio</taxon>
    </lineage>
</organism>
<dbReference type="Proteomes" id="UP001194469">
    <property type="component" value="Unassembled WGS sequence"/>
</dbReference>
<keyword evidence="3" id="KW-1185">Reference proteome</keyword>
<evidence type="ECO:0000256" key="1">
    <source>
        <dbReference type="SAM" id="SignalP"/>
    </source>
</evidence>
<sequence length="88" mass="9763">MRTPAILLLLASLALPALAGCGRQVASVPESDEALHNWHQGRTYQAQGRYELAREHYLLALAAARSDDVRDALAREVDVVDRQIKTLR</sequence>
<proteinExistence type="predicted"/>
<name>A0ABS0J3Q0_9BACT</name>
<keyword evidence="1" id="KW-0732">Signal</keyword>
<dbReference type="Gene3D" id="1.25.40.10">
    <property type="entry name" value="Tetratricopeptide repeat domain"/>
    <property type="match status" value="1"/>
</dbReference>
<reference evidence="2 3" key="1">
    <citation type="submission" date="2019-08" db="EMBL/GenBank/DDBJ databases">
        <authorList>
            <person name="Luo N."/>
        </authorList>
    </citation>
    <scope>NUCLEOTIDE SEQUENCE [LARGE SCALE GENOMIC DNA]</scope>
    <source>
        <strain evidence="2 3">NCIMB 9442</strain>
    </source>
</reference>
<evidence type="ECO:0000313" key="2">
    <source>
        <dbReference type="EMBL" id="MBG3877080.1"/>
    </source>
</evidence>
<dbReference type="PROSITE" id="PS51257">
    <property type="entry name" value="PROKAR_LIPOPROTEIN"/>
    <property type="match status" value="1"/>
</dbReference>
<accession>A0ABS0J3Q0</accession>
<dbReference type="InterPro" id="IPR011990">
    <property type="entry name" value="TPR-like_helical_dom_sf"/>
</dbReference>
<protein>
    <recommendedName>
        <fullName evidence="4">Tetratricopeptide repeat protein</fullName>
    </recommendedName>
</protein>
<dbReference type="EMBL" id="VRYY01000221">
    <property type="protein sequence ID" value="MBG3877080.1"/>
    <property type="molecule type" value="Genomic_DNA"/>
</dbReference>